<keyword evidence="1" id="KW-0175">Coiled coil</keyword>
<evidence type="ECO:0000313" key="5">
    <source>
        <dbReference type="Proteomes" id="UP001642540"/>
    </source>
</evidence>
<feature type="region of interest" description="Disordered" evidence="2">
    <location>
        <begin position="1"/>
        <end position="33"/>
    </location>
</feature>
<organism evidence="4 5">
    <name type="scientific">Orchesella dallaii</name>
    <dbReference type="NCBI Taxonomy" id="48710"/>
    <lineage>
        <taxon>Eukaryota</taxon>
        <taxon>Metazoa</taxon>
        <taxon>Ecdysozoa</taxon>
        <taxon>Arthropoda</taxon>
        <taxon>Hexapoda</taxon>
        <taxon>Collembola</taxon>
        <taxon>Entomobryomorpha</taxon>
        <taxon>Entomobryoidea</taxon>
        <taxon>Orchesellidae</taxon>
        <taxon>Orchesellinae</taxon>
        <taxon>Orchesella</taxon>
    </lineage>
</organism>
<keyword evidence="5" id="KW-1185">Reference proteome</keyword>
<reference evidence="4 5" key="1">
    <citation type="submission" date="2024-08" db="EMBL/GenBank/DDBJ databases">
        <authorList>
            <person name="Cucini C."/>
            <person name="Frati F."/>
        </authorList>
    </citation>
    <scope>NUCLEOTIDE SEQUENCE [LARGE SCALE GENOMIC DNA]</scope>
</reference>
<evidence type="ECO:0000313" key="4">
    <source>
        <dbReference type="EMBL" id="CAL8124878.1"/>
    </source>
</evidence>
<feature type="domain" description="DUF6606" evidence="3">
    <location>
        <begin position="41"/>
        <end position="312"/>
    </location>
</feature>
<protein>
    <recommendedName>
        <fullName evidence="3">DUF6606 domain-containing protein</fullName>
    </recommendedName>
</protein>
<accession>A0ABP1RF89</accession>
<evidence type="ECO:0000259" key="3">
    <source>
        <dbReference type="Pfam" id="PF20255"/>
    </source>
</evidence>
<evidence type="ECO:0000256" key="2">
    <source>
        <dbReference type="SAM" id="MobiDB-lite"/>
    </source>
</evidence>
<name>A0ABP1RF89_9HEXA</name>
<proteinExistence type="predicted"/>
<gene>
    <name evidence="4" type="ORF">ODALV1_LOCUS20796</name>
</gene>
<sequence length="2112" mass="241227">MGLPDTADAEGVVENGYNFDSSTPRTSNQEERLEKEDLSSLIFHTFLPRKIPDCRPNDLLLTEDLILRYMRDTISGILARGLLPELESTRGMFEKWMQLQPQHVGDRSQFTLKFQESVRNLKVGDTISIYIRKQNGTIMIRKMGDEKMKIMTFRPSLTCDTVMSSVGSLVMDFPETTDVVLNAEILSSKMFASQLHELSTEVFELSMPKSKKGGHDYAEYREVADPFLLSDWIVGLLLPTSSENVSQIKVTKKIRDEANCKTSSSALPFRRSGMWMSVKVALQLQIMSVIGDYQLAKIIYKVVLLWALAKICDGHKNENMDESCQMLAKIGRRVAKLENMKNVEGQKENLKIITTCLEFVASVVNALEERTNSKWTVSSPVRSTINNIHPHVIPPINITKIGINKSLQHHIPSLNNYLSAATQTVGFITNSQGNSVSKLMFQNPTADIAKSLNLQRYTSLNEIMAGSANFSRCTTHQQRIWLYDTENFIKKHLDSCSSESILQLIFTYVKIALPKYKNGGNPMGFSQMLLCILKSIQVLDKIATKAYELLLQYKSGIDCAQFDRLLLPHEEDMRFMEQLLDYFQSRDNQANFPSIVSARKADDDTTFAVCFAKNDEGMQTLREKILEDMEKKIASKYAEVDEVRERCKTLQDEIAAEESCKCEWKTDSNGHRRRKITNCQRCKLESTLASTRHSVPVYERPLPPTEVIQHAVIFELKLPSQLAELRDALAFLNFEILTLSPFDGPSHCVQKWLEYSSVTDYYLKCKQGKVVNLCSTNLPASKTHHTLSNPDVLSNYNSQFIVNNGMNCIYNDQKVICGTGNVEQSCTFQISNTCSPAREMYQRLQYTVAGTSHSQNQVFAESYNCHKDMTIAEFISFGSIRAGHRIQLRNLRRSISNRSIALETEPAVCLIFQTLWQLGPKDQDGNRESHLDFTSNDPFSQEFLECLEQVVDLNETNYSHPLILLNVVAITMRIMELNQSSRELAVKLLRKCRNVVDGWVQRIEESIMKQTDCSSAGVQSLKKCQLEAALCSAFTFNTPSTALLNSLFQTNEDLFQWVSSMSRLHEFTELETLPISSFSRTLVQYAFDVALKVQEQIKLNFSNSLILHSFTVRQWNKANELNLVGENWRCVAHHHSNLFYGEYIEAQSTIQHFVTFDILLGIFLVDGQPQGVLPATIEGHTLYKRFFKNSRLRIQKDYQSYRTVLTFHGKHYEFVPKPGALHHHCIREINEDCTLELLDPSLFQGYVASSFIHNYTHWLNIKDNIIYFRPLPFKNLEYNLPSDFSLTRNVSEGFWKLQDSKSGSHFLSIRSQEYATICEAMKKIEMREHINIVVDSKSGLVTAKLPRYNLKFHLIGEKLQSVEYPDFKISRDQRMGTLVGLRQGILLDNIASSDGMDIFQVQRRMLIVPHGALHVREAQTTHHHGVEVSLDNLRQPPFFSYEFDEELKRLKADKSKTAWLFLAALHAATSSGLSDTFTGITGTEMAVWILQSALVWSNSPYDAESLAILKTIRDLSPVRTFYGAGCGRNSTTQKMEITAWPNGLSSLAAFDGFTFIVDRLIGDSQRLAELFPGSTSRDSSQNSPTRLQIRAYRRSLSFYNQDVAVKPDYLPKSLLSHVGTGNVETPQLRVQLHCDKLLAVSQAIYCFDTMKYPLSDKKYDLISYLCTSQPLSASNPVNWLKLYSHCLIRGKKNGPDNQVKLNEEIQAWKILLANVGYRDPSFVTLQQILNIHFIASHALYFPEPPAPDYSYTNPAANTFVASEIVRLLMNNSYSFMCWEDYRKTKCYLVHSDTLFWKLEPAPRWCFSDHEEELKLYNEEKSQFELELKNDVNSILQAVTDDWPCHSVQTDKKRLFQSHKLKSEAALASVNTQLRFWFKNHELKLFVQDVERILNIILSLSRSFGADERLQPSEEFLNQFGHMKIIKIPINIKTDDPPMIDLEAHLGSFVNADNLVLAKEIFSRGWRWRSDDSQNSIWKLMERRGLLIDRFVYSISTNLQSTISKQVILRTGICPRTTPLALLSYLMNHQQHQGQGLMKQSNLNCVVGAMAVLWSHMKRHNRIITLKSKGDAMSVELKREWENSGHENWSPAEHPEWLLLELDLDIVAEGTIE</sequence>
<evidence type="ECO:0000256" key="1">
    <source>
        <dbReference type="SAM" id="Coils"/>
    </source>
</evidence>
<dbReference type="InterPro" id="IPR046541">
    <property type="entry name" value="DUF6606"/>
</dbReference>
<dbReference type="Pfam" id="PF20255">
    <property type="entry name" value="DUF6606"/>
    <property type="match status" value="1"/>
</dbReference>
<feature type="compositionally biased region" description="Polar residues" evidence="2">
    <location>
        <begin position="18"/>
        <end position="27"/>
    </location>
</feature>
<dbReference type="EMBL" id="CAXLJM020000068">
    <property type="protein sequence ID" value="CAL8124878.1"/>
    <property type="molecule type" value="Genomic_DNA"/>
</dbReference>
<comment type="caution">
    <text evidence="4">The sequence shown here is derived from an EMBL/GenBank/DDBJ whole genome shotgun (WGS) entry which is preliminary data.</text>
</comment>
<feature type="coiled-coil region" evidence="1">
    <location>
        <begin position="626"/>
        <end position="660"/>
    </location>
</feature>
<dbReference type="Proteomes" id="UP001642540">
    <property type="component" value="Unassembled WGS sequence"/>
</dbReference>